<keyword evidence="2" id="KW-1185">Reference proteome</keyword>
<comment type="caution">
    <text evidence="1">The sequence shown here is derived from an EMBL/GenBank/DDBJ whole genome shotgun (WGS) entry which is preliminary data.</text>
</comment>
<evidence type="ECO:0000313" key="2">
    <source>
        <dbReference type="Proteomes" id="UP000187203"/>
    </source>
</evidence>
<protein>
    <submittedName>
        <fullName evidence="1">Uncharacterized protein</fullName>
    </submittedName>
</protein>
<accession>A0A1R3J4N7</accession>
<dbReference type="AlphaFoldDB" id="A0A1R3J4N7"/>
<dbReference type="Proteomes" id="UP000187203">
    <property type="component" value="Unassembled WGS sequence"/>
</dbReference>
<dbReference type="EMBL" id="AWUE01016691">
    <property type="protein sequence ID" value="OMO89736.1"/>
    <property type="molecule type" value="Genomic_DNA"/>
</dbReference>
<organism evidence="1 2">
    <name type="scientific">Corchorus olitorius</name>
    <dbReference type="NCBI Taxonomy" id="93759"/>
    <lineage>
        <taxon>Eukaryota</taxon>
        <taxon>Viridiplantae</taxon>
        <taxon>Streptophyta</taxon>
        <taxon>Embryophyta</taxon>
        <taxon>Tracheophyta</taxon>
        <taxon>Spermatophyta</taxon>
        <taxon>Magnoliopsida</taxon>
        <taxon>eudicotyledons</taxon>
        <taxon>Gunneridae</taxon>
        <taxon>Pentapetalae</taxon>
        <taxon>rosids</taxon>
        <taxon>malvids</taxon>
        <taxon>Malvales</taxon>
        <taxon>Malvaceae</taxon>
        <taxon>Grewioideae</taxon>
        <taxon>Apeibeae</taxon>
        <taxon>Corchorus</taxon>
    </lineage>
</organism>
<reference evidence="2" key="1">
    <citation type="submission" date="2013-09" db="EMBL/GenBank/DDBJ databases">
        <title>Corchorus olitorius genome sequencing.</title>
        <authorList>
            <person name="Alam M."/>
            <person name="Haque M.S."/>
            <person name="Islam M.S."/>
            <person name="Emdad E.M."/>
            <person name="Islam M.M."/>
            <person name="Ahmed B."/>
            <person name="Halim A."/>
            <person name="Hossen Q.M.M."/>
            <person name="Hossain M.Z."/>
            <person name="Ahmed R."/>
            <person name="Khan M.M."/>
            <person name="Islam R."/>
            <person name="Rashid M.M."/>
            <person name="Khan S.A."/>
            <person name="Rahman M.S."/>
            <person name="Alam M."/>
            <person name="Yahiya A.S."/>
            <person name="Khan M.S."/>
            <person name="Azam M.S."/>
            <person name="Haque T."/>
            <person name="Lashkar M.Z.H."/>
            <person name="Akhand A.I."/>
            <person name="Morshed G."/>
            <person name="Roy S."/>
            <person name="Uddin K.S."/>
            <person name="Rabeya T."/>
            <person name="Hossain A.S."/>
            <person name="Chowdhury A."/>
            <person name="Snigdha A.R."/>
            <person name="Mortoza M.S."/>
            <person name="Matin S.A."/>
            <person name="Hoque S.M.E."/>
            <person name="Islam M.K."/>
            <person name="Roy D.K."/>
            <person name="Haider R."/>
            <person name="Moosa M.M."/>
            <person name="Elias S.M."/>
            <person name="Hasan A.M."/>
            <person name="Jahan S."/>
            <person name="Shafiuddin M."/>
            <person name="Mahmood N."/>
            <person name="Shommy N.S."/>
        </authorList>
    </citation>
    <scope>NUCLEOTIDE SEQUENCE [LARGE SCALE GENOMIC DNA]</scope>
    <source>
        <strain evidence="2">cv. O-4</strain>
    </source>
</reference>
<evidence type="ECO:0000313" key="1">
    <source>
        <dbReference type="EMBL" id="OMO89736.1"/>
    </source>
</evidence>
<sequence length="92" mass="10542">MPIRVTVKKRFGITIDWFKVRRAKLLVIKKLHMRYVAEYKLLRSYATELVSTNPGQQPMLRSTGLKMMGASALATKFKSTQPINCKEARGKN</sequence>
<gene>
    <name evidence="1" type="ORF">COLO4_19608</name>
</gene>
<name>A0A1R3J4N7_9ROSI</name>
<proteinExistence type="predicted"/>